<feature type="region of interest" description="Disordered" evidence="9">
    <location>
        <begin position="225"/>
        <end position="285"/>
    </location>
</feature>
<keyword evidence="6" id="KW-0234">DNA repair</keyword>
<evidence type="ECO:0000259" key="11">
    <source>
        <dbReference type="Pfam" id="PF23294"/>
    </source>
</evidence>
<reference evidence="12 13" key="1">
    <citation type="submission" date="2016-07" db="EMBL/GenBank/DDBJ databases">
        <title>Pervasive Adenine N6-methylation of Active Genes in Fungi.</title>
        <authorList>
            <consortium name="DOE Joint Genome Institute"/>
            <person name="Mondo S.J."/>
            <person name="Dannebaum R.O."/>
            <person name="Kuo R.C."/>
            <person name="Labutti K."/>
            <person name="Haridas S."/>
            <person name="Kuo A."/>
            <person name="Salamov A."/>
            <person name="Ahrendt S.R."/>
            <person name="Lipzen A."/>
            <person name="Sullivan W."/>
            <person name="Andreopoulos W.B."/>
            <person name="Clum A."/>
            <person name="Lindquist E."/>
            <person name="Daum C."/>
            <person name="Ramamoorthy G.K."/>
            <person name="Gryganskyi A."/>
            <person name="Culley D."/>
            <person name="Magnuson J.K."/>
            <person name="James T.Y."/>
            <person name="O'Malley M.A."/>
            <person name="Stajich J.E."/>
            <person name="Spatafora J.W."/>
            <person name="Visel A."/>
            <person name="Grigoriev I.V."/>
        </authorList>
    </citation>
    <scope>NUCLEOTIDE SEQUENCE [LARGE SCALE GENOMIC DNA]</scope>
    <source>
        <strain evidence="12 13">PL171</strain>
    </source>
</reference>
<evidence type="ECO:0000256" key="7">
    <source>
        <dbReference type="ARBA" id="ARBA00023212"/>
    </source>
</evidence>
<dbReference type="AlphaFoldDB" id="A0A1Y2H6E5"/>
<dbReference type="InterPro" id="IPR042479">
    <property type="entry name" value="Slf1"/>
</dbReference>
<dbReference type="GO" id="GO:0035861">
    <property type="term" value="C:site of double-strand break"/>
    <property type="evidence" value="ECO:0007669"/>
    <property type="project" value="TreeGrafter"/>
</dbReference>
<dbReference type="InterPro" id="IPR057595">
    <property type="entry name" value="TopB1_SLF1_BRCT"/>
</dbReference>
<sequence>MYEAMIRALGGHVMANPTSSSSWVQGTTHLVISVPISCEKCMCAIASGAWLLRPSFVEASYRAGQWVSEREHTWAAVPRDGDVRRKEVVEAGERAGVERMDVGKSLDLIAGWERVFRTIHGTAGTSAGVVGGAFRGWRVVLVGAANTSSYRNLLVAGGAEVVSDGWDPDTDPDAVTHVLVQSNRLDPHMAANDIVRSKTYSATLIIQSLMGDQPPTPVLLRRMSSRSFGTGSGSSAASSSASGSVNNVGAVPQTASREQAGYARPQRQAARVQSIDAASTGSTAY</sequence>
<keyword evidence="4" id="KW-0677">Repeat</keyword>
<dbReference type="Proteomes" id="UP000193411">
    <property type="component" value="Unassembled WGS sequence"/>
</dbReference>
<dbReference type="STRING" id="765915.A0A1Y2H6E5"/>
<dbReference type="PANTHER" id="PTHR46677">
    <property type="entry name" value="SMC5-SMC6 COMPLEX LOCALIZATION FACTOR PROTEIN 1"/>
    <property type="match status" value="1"/>
</dbReference>
<feature type="domain" description="BRCT" evidence="10">
    <location>
        <begin position="2"/>
        <end position="60"/>
    </location>
</feature>
<keyword evidence="8" id="KW-0539">Nucleus</keyword>
<accession>A0A1Y2H6E5</accession>
<dbReference type="EMBL" id="MCFL01000253">
    <property type="protein sequence ID" value="ORZ29273.1"/>
    <property type="molecule type" value="Genomic_DNA"/>
</dbReference>
<evidence type="ECO:0000256" key="4">
    <source>
        <dbReference type="ARBA" id="ARBA00022737"/>
    </source>
</evidence>
<dbReference type="CDD" id="cd17738">
    <property type="entry name" value="BRCT_TopBP1_rpt7"/>
    <property type="match status" value="1"/>
</dbReference>
<feature type="compositionally biased region" description="Low complexity" evidence="9">
    <location>
        <begin position="225"/>
        <end position="244"/>
    </location>
</feature>
<evidence type="ECO:0000256" key="8">
    <source>
        <dbReference type="ARBA" id="ARBA00023242"/>
    </source>
</evidence>
<evidence type="ECO:0000256" key="6">
    <source>
        <dbReference type="ARBA" id="ARBA00023204"/>
    </source>
</evidence>
<evidence type="ECO:0000256" key="2">
    <source>
        <dbReference type="ARBA" id="ARBA00004300"/>
    </source>
</evidence>
<evidence type="ECO:0000313" key="13">
    <source>
        <dbReference type="Proteomes" id="UP000193411"/>
    </source>
</evidence>
<dbReference type="Gene3D" id="3.40.50.10190">
    <property type="entry name" value="BRCT domain"/>
    <property type="match status" value="2"/>
</dbReference>
<dbReference type="GO" id="GO:0006281">
    <property type="term" value="P:DNA repair"/>
    <property type="evidence" value="ECO:0007669"/>
    <property type="project" value="UniProtKB-KW"/>
</dbReference>
<dbReference type="OrthoDB" id="2143040at2759"/>
<dbReference type="Pfam" id="PF23294">
    <property type="entry name" value="BRCT_TopB1_SLF1"/>
    <property type="match status" value="1"/>
</dbReference>
<keyword evidence="3" id="KW-0963">Cytoplasm</keyword>
<gene>
    <name evidence="12" type="ORF">BCR44DRAFT_61416</name>
</gene>
<protein>
    <recommendedName>
        <fullName evidence="14">BRCT domain-containing protein</fullName>
    </recommendedName>
</protein>
<name>A0A1Y2H6E5_9FUNG</name>
<evidence type="ECO:0000256" key="1">
    <source>
        <dbReference type="ARBA" id="ARBA00004123"/>
    </source>
</evidence>
<dbReference type="InterPro" id="IPR036420">
    <property type="entry name" value="BRCT_dom_sf"/>
</dbReference>
<evidence type="ECO:0000256" key="9">
    <source>
        <dbReference type="SAM" id="MobiDB-lite"/>
    </source>
</evidence>
<evidence type="ECO:0000313" key="12">
    <source>
        <dbReference type="EMBL" id="ORZ29273.1"/>
    </source>
</evidence>
<organism evidence="12 13">
    <name type="scientific">Catenaria anguillulae PL171</name>
    <dbReference type="NCBI Taxonomy" id="765915"/>
    <lineage>
        <taxon>Eukaryota</taxon>
        <taxon>Fungi</taxon>
        <taxon>Fungi incertae sedis</taxon>
        <taxon>Blastocladiomycota</taxon>
        <taxon>Blastocladiomycetes</taxon>
        <taxon>Blastocladiales</taxon>
        <taxon>Catenariaceae</taxon>
        <taxon>Catenaria</taxon>
    </lineage>
</organism>
<evidence type="ECO:0000256" key="5">
    <source>
        <dbReference type="ARBA" id="ARBA00022763"/>
    </source>
</evidence>
<dbReference type="GO" id="GO:2000781">
    <property type="term" value="P:positive regulation of double-strand break repair"/>
    <property type="evidence" value="ECO:0007669"/>
    <property type="project" value="InterPro"/>
</dbReference>
<dbReference type="PANTHER" id="PTHR46677:SF1">
    <property type="entry name" value="SMC5-SMC6 COMPLEX LOCALIZATION FACTOR PROTEIN 1"/>
    <property type="match status" value="1"/>
</dbReference>
<evidence type="ECO:0000256" key="3">
    <source>
        <dbReference type="ARBA" id="ARBA00022490"/>
    </source>
</evidence>
<comment type="caution">
    <text evidence="12">The sequence shown here is derived from an EMBL/GenBank/DDBJ whole genome shotgun (WGS) entry which is preliminary data.</text>
</comment>
<comment type="subcellular location">
    <subcellularLocation>
        <location evidence="2">Cytoplasm</location>
        <location evidence="2">Cytoskeleton</location>
        <location evidence="2">Microtubule organizing center</location>
        <location evidence="2">Centrosome</location>
    </subcellularLocation>
    <subcellularLocation>
        <location evidence="1">Nucleus</location>
    </subcellularLocation>
</comment>
<feature type="compositionally biased region" description="Polar residues" evidence="9">
    <location>
        <begin position="276"/>
        <end position="285"/>
    </location>
</feature>
<keyword evidence="7" id="KW-0206">Cytoskeleton</keyword>
<proteinExistence type="predicted"/>
<dbReference type="GO" id="GO:1990166">
    <property type="term" value="P:protein localization to site of double-strand break"/>
    <property type="evidence" value="ECO:0007669"/>
    <property type="project" value="TreeGrafter"/>
</dbReference>
<evidence type="ECO:0008006" key="14">
    <source>
        <dbReference type="Google" id="ProtNLM"/>
    </source>
</evidence>
<dbReference type="InterPro" id="IPR001357">
    <property type="entry name" value="BRCT_dom"/>
</dbReference>
<dbReference type="GO" id="GO:0005634">
    <property type="term" value="C:nucleus"/>
    <property type="evidence" value="ECO:0007669"/>
    <property type="project" value="UniProtKB-SubCell"/>
</dbReference>
<dbReference type="SUPFAM" id="SSF52113">
    <property type="entry name" value="BRCT domain"/>
    <property type="match status" value="1"/>
</dbReference>
<dbReference type="Pfam" id="PF00533">
    <property type="entry name" value="BRCT"/>
    <property type="match status" value="1"/>
</dbReference>
<feature type="domain" description="TopBP1/SLF1 BRCT" evidence="11">
    <location>
        <begin position="132"/>
        <end position="210"/>
    </location>
</feature>
<keyword evidence="5" id="KW-0227">DNA damage</keyword>
<evidence type="ECO:0000259" key="10">
    <source>
        <dbReference type="Pfam" id="PF00533"/>
    </source>
</evidence>
<keyword evidence="13" id="KW-1185">Reference proteome</keyword>